<feature type="binding site" evidence="9">
    <location>
        <position position="271"/>
    </location>
    <ligand>
        <name>D-ribose 5-phosphate</name>
        <dbReference type="ChEBI" id="CHEBI:78346"/>
    </ligand>
</feature>
<sequence length="367" mass="40110">MMPRKQHDIGVSPSGKATGFDPVMRRFESCHPSHLSSYSSESKAELQKDTAVSKLMIFAGNANPELAKAIAQKLHIPMGQATVGRFSDGETTVEINENVRGHDVFIIQPTCYPTNDNLMELIVMADALRRASATRITAVIPYYGYARQDRRVRSTRVAISAKVVADMISSIGVDRVLTVDLHADQIQGFFDIPVDNIYATPVMLEDIEKQRFENFIVVSPDVGGVVRARAVAKRLDDADLAIIDKRRPKANVSQVMHIIGDVKDKTCILVDDIVDTAGTLCKAANALKEHGAARVVAYITHPVLSGPAIDNINASQLDELVVCDTIPLGDKAKNCDRIRPLGMAGLMAESIRRVSNEESISAMFENV</sequence>
<keyword evidence="2 9" id="KW-0479">Metal-binding</keyword>
<accession>A0ABQ3AWM1</accession>
<dbReference type="HAMAP" id="MF_00583_B">
    <property type="entry name" value="RibP_PPkinase_B"/>
    <property type="match status" value="1"/>
</dbReference>
<evidence type="ECO:0000256" key="2">
    <source>
        <dbReference type="ARBA" id="ARBA00022723"/>
    </source>
</evidence>
<dbReference type="InterPro" id="IPR005946">
    <property type="entry name" value="Rib-P_diPkinase"/>
</dbReference>
<feature type="domain" description="Ribose-phosphate pyrophosphokinase N-terminal" evidence="10">
    <location>
        <begin position="55"/>
        <end position="172"/>
    </location>
</feature>
<keyword evidence="9" id="KW-0963">Cytoplasm</keyword>
<keyword evidence="7 9" id="KW-0460">Magnesium</keyword>
<gene>
    <name evidence="9 11" type="primary">prs</name>
    <name evidence="11" type="ORF">GCM10007071_14610</name>
</gene>
<comment type="catalytic activity">
    <reaction evidence="8 9">
        <text>D-ribose 5-phosphate + ATP = 5-phospho-alpha-D-ribose 1-diphosphate + AMP + H(+)</text>
        <dbReference type="Rhea" id="RHEA:15609"/>
        <dbReference type="ChEBI" id="CHEBI:15378"/>
        <dbReference type="ChEBI" id="CHEBI:30616"/>
        <dbReference type="ChEBI" id="CHEBI:58017"/>
        <dbReference type="ChEBI" id="CHEBI:78346"/>
        <dbReference type="ChEBI" id="CHEBI:456215"/>
        <dbReference type="EC" id="2.7.6.1"/>
    </reaction>
</comment>
<evidence type="ECO:0000256" key="4">
    <source>
        <dbReference type="ARBA" id="ARBA00022741"/>
    </source>
</evidence>
<evidence type="ECO:0000256" key="6">
    <source>
        <dbReference type="ARBA" id="ARBA00022840"/>
    </source>
</evidence>
<comment type="caution">
    <text evidence="11">The sequence shown here is derived from an EMBL/GenBank/DDBJ whole genome shotgun (WGS) entry which is preliminary data.</text>
</comment>
<dbReference type="Pfam" id="PF14572">
    <property type="entry name" value="Pribosyl_synth"/>
    <property type="match status" value="1"/>
</dbReference>
<keyword evidence="3 9" id="KW-0545">Nucleotide biosynthesis</keyword>
<dbReference type="Proteomes" id="UP000601597">
    <property type="component" value="Unassembled WGS sequence"/>
</dbReference>
<comment type="similarity">
    <text evidence="9">Belongs to the ribose-phosphate pyrophosphokinase family. Class I subfamily.</text>
</comment>
<comment type="function">
    <text evidence="9">Involved in the biosynthesis of the central metabolite phospho-alpha-D-ribosyl-1-pyrophosphate (PRPP) via the transfer of pyrophosphoryl group from ATP to 1-hydroxyl of ribose-5-phosphate (Rib-5-P).</text>
</comment>
<keyword evidence="5 9" id="KW-0418">Kinase</keyword>
<dbReference type="NCBIfam" id="TIGR01251">
    <property type="entry name" value="ribP_PPkin"/>
    <property type="match status" value="1"/>
</dbReference>
<keyword evidence="1 9" id="KW-0808">Transferase</keyword>
<comment type="pathway">
    <text evidence="9">Metabolic intermediate biosynthesis; 5-phospho-alpha-D-ribose 1-diphosphate biosynthesis; 5-phospho-alpha-D-ribose 1-diphosphate from D-ribose 5-phosphate (route I): step 1/1.</text>
</comment>
<dbReference type="EC" id="2.7.6.1" evidence="9"/>
<keyword evidence="6 9" id="KW-0067">ATP-binding</keyword>
<protein>
    <recommendedName>
        <fullName evidence="9">Ribose-phosphate pyrophosphokinase</fullName>
        <shortName evidence="9">RPPK</shortName>
        <ecNumber evidence="9">2.7.6.1</ecNumber>
    </recommendedName>
    <alternativeName>
        <fullName evidence="9">5-phospho-D-ribosyl alpha-1-diphosphate synthase</fullName>
    </alternativeName>
    <alternativeName>
        <fullName evidence="9">Phosphoribosyl diphosphate synthase</fullName>
    </alternativeName>
    <alternativeName>
        <fullName evidence="9">Phosphoribosyl pyrophosphate synthase</fullName>
        <shortName evidence="9">P-Rib-PP synthase</shortName>
        <shortName evidence="9">PRPP synthase</shortName>
        <shortName evidence="9">PRPPase</shortName>
    </alternativeName>
</protein>
<name>A0ABQ3AWM1_9GAMM</name>
<feature type="active site" evidence="9">
    <location>
        <position position="245"/>
    </location>
</feature>
<dbReference type="Gene3D" id="3.40.50.2020">
    <property type="match status" value="2"/>
</dbReference>
<evidence type="ECO:0000256" key="8">
    <source>
        <dbReference type="ARBA" id="ARBA00049535"/>
    </source>
</evidence>
<reference evidence="12" key="1">
    <citation type="journal article" date="2019" name="Int. J. Syst. Evol. Microbiol.">
        <title>The Global Catalogue of Microorganisms (GCM) 10K type strain sequencing project: providing services to taxonomists for standard genome sequencing and annotation.</title>
        <authorList>
            <consortium name="The Broad Institute Genomics Platform"/>
            <consortium name="The Broad Institute Genome Sequencing Center for Infectious Disease"/>
            <person name="Wu L."/>
            <person name="Ma J."/>
        </authorList>
    </citation>
    <scope>NUCLEOTIDE SEQUENCE [LARGE SCALE GENOMIC DNA]</scope>
    <source>
        <strain evidence="12">KCTC 22280</strain>
    </source>
</reference>
<dbReference type="Pfam" id="PF13793">
    <property type="entry name" value="Pribosyltran_N"/>
    <property type="match status" value="1"/>
</dbReference>
<dbReference type="NCBIfam" id="NF003428">
    <property type="entry name" value="PRK04923.1"/>
    <property type="match status" value="1"/>
</dbReference>
<dbReference type="InterPro" id="IPR037515">
    <property type="entry name" value="Rib-P_diPkinase_bac"/>
</dbReference>
<dbReference type="NCBIfam" id="NF002320">
    <property type="entry name" value="PRK01259.1"/>
    <property type="match status" value="1"/>
</dbReference>
<dbReference type="PANTHER" id="PTHR10210:SF41">
    <property type="entry name" value="RIBOSE-PHOSPHATE PYROPHOSPHOKINASE 1, CHLOROPLASTIC"/>
    <property type="match status" value="1"/>
</dbReference>
<evidence type="ECO:0000256" key="3">
    <source>
        <dbReference type="ARBA" id="ARBA00022727"/>
    </source>
</evidence>
<dbReference type="PANTHER" id="PTHR10210">
    <property type="entry name" value="RIBOSE-PHOSPHATE DIPHOSPHOKINASE FAMILY MEMBER"/>
    <property type="match status" value="1"/>
</dbReference>
<feature type="binding site" evidence="9">
    <location>
        <begin position="275"/>
        <end position="279"/>
    </location>
    <ligand>
        <name>D-ribose 5-phosphate</name>
        <dbReference type="ChEBI" id="CHEBI:78346"/>
    </ligand>
</feature>
<dbReference type="SUPFAM" id="SSF53271">
    <property type="entry name" value="PRTase-like"/>
    <property type="match status" value="1"/>
</dbReference>
<feature type="binding site" evidence="9">
    <location>
        <position position="221"/>
    </location>
    <ligand>
        <name>Mg(2+)</name>
        <dbReference type="ChEBI" id="CHEBI:18420"/>
    </ligand>
</feature>
<feature type="binding site" evidence="9">
    <location>
        <begin position="147"/>
        <end position="148"/>
    </location>
    <ligand>
        <name>ATP</name>
        <dbReference type="ChEBI" id="CHEBI:30616"/>
    </ligand>
</feature>
<keyword evidence="12" id="KW-1185">Reference proteome</keyword>
<organism evidence="11 12">
    <name type="scientific">Marinobacter zhanjiangensis</name>
    <dbReference type="NCBI Taxonomy" id="578215"/>
    <lineage>
        <taxon>Bacteria</taxon>
        <taxon>Pseudomonadati</taxon>
        <taxon>Pseudomonadota</taxon>
        <taxon>Gammaproteobacteria</taxon>
        <taxon>Pseudomonadales</taxon>
        <taxon>Marinobacteraceae</taxon>
        <taxon>Marinobacter</taxon>
    </lineage>
</organism>
<feature type="binding site" evidence="9">
    <location>
        <begin position="88"/>
        <end position="90"/>
    </location>
    <ligand>
        <name>ATP</name>
        <dbReference type="ChEBI" id="CHEBI:30616"/>
    </ligand>
</feature>
<feature type="binding site" evidence="9">
    <location>
        <position position="182"/>
    </location>
    <ligand>
        <name>Mg(2+)</name>
        <dbReference type="ChEBI" id="CHEBI:18420"/>
    </ligand>
</feature>
<keyword evidence="4 9" id="KW-0547">Nucleotide-binding</keyword>
<evidence type="ECO:0000259" key="10">
    <source>
        <dbReference type="Pfam" id="PF13793"/>
    </source>
</evidence>
<evidence type="ECO:0000256" key="5">
    <source>
        <dbReference type="ARBA" id="ARBA00022777"/>
    </source>
</evidence>
<dbReference type="CDD" id="cd06223">
    <property type="entry name" value="PRTases_typeI"/>
    <property type="match status" value="1"/>
</dbReference>
<comment type="cofactor">
    <cofactor evidence="9">
        <name>Mg(2+)</name>
        <dbReference type="ChEBI" id="CHEBI:18420"/>
    </cofactor>
    <text evidence="9">Binds 2 Mg(2+) ions per subunit.</text>
</comment>
<dbReference type="PROSITE" id="PS00114">
    <property type="entry name" value="PRPP_SYNTHASE"/>
    <property type="match status" value="1"/>
</dbReference>
<dbReference type="InterPro" id="IPR029099">
    <property type="entry name" value="Pribosyltran_N"/>
</dbReference>
<comment type="subunit">
    <text evidence="9">Homohexamer.</text>
</comment>
<dbReference type="SMART" id="SM01400">
    <property type="entry name" value="Pribosyltran_N"/>
    <property type="match status" value="1"/>
</dbReference>
<feature type="binding site" evidence="9">
    <location>
        <position position="247"/>
    </location>
    <ligand>
        <name>D-ribose 5-phosphate</name>
        <dbReference type="ChEBI" id="CHEBI:78346"/>
    </ligand>
</feature>
<evidence type="ECO:0000313" key="12">
    <source>
        <dbReference type="Proteomes" id="UP000601597"/>
    </source>
</evidence>
<evidence type="ECO:0000256" key="7">
    <source>
        <dbReference type="ARBA" id="ARBA00022842"/>
    </source>
</evidence>
<dbReference type="InterPro" id="IPR000842">
    <property type="entry name" value="PRib_PP_synth_CS"/>
</dbReference>
<evidence type="ECO:0000256" key="9">
    <source>
        <dbReference type="HAMAP-Rule" id="MF_00583"/>
    </source>
</evidence>
<dbReference type="InterPro" id="IPR000836">
    <property type="entry name" value="PRTase_dom"/>
</dbReference>
<proteinExistence type="inferred from homology"/>
<evidence type="ECO:0000313" key="11">
    <source>
        <dbReference type="EMBL" id="GGY68825.1"/>
    </source>
</evidence>
<dbReference type="InterPro" id="IPR029057">
    <property type="entry name" value="PRTase-like"/>
</dbReference>
<evidence type="ECO:0000256" key="1">
    <source>
        <dbReference type="ARBA" id="ARBA00022679"/>
    </source>
</evidence>
<comment type="subcellular location">
    <subcellularLocation>
        <location evidence="9">Cytoplasm</location>
    </subcellularLocation>
</comment>
<dbReference type="EMBL" id="BMXV01000003">
    <property type="protein sequence ID" value="GGY68825.1"/>
    <property type="molecule type" value="Genomic_DNA"/>
</dbReference>